<dbReference type="AlphaFoldDB" id="A0A1M5HMG4"/>
<dbReference type="PANTHER" id="PTHR36504">
    <property type="entry name" value="LIPOPOLYSACCHARIDE EXPORT SYSTEM PROTEIN LPTA"/>
    <property type="match status" value="1"/>
</dbReference>
<dbReference type="InterPro" id="IPR005653">
    <property type="entry name" value="OstA-like_N"/>
</dbReference>
<feature type="signal peptide" evidence="4">
    <location>
        <begin position="1"/>
        <end position="23"/>
    </location>
</feature>
<sequence length="189" mass="20778" precursor="true">MYKPLISLLTSATLAFIATSATAEQSDFKKPIELKAESQFLDGKNKKSVFIDNVQIVQGSLNILADRVEVEATEGKGKEVFSATGKPAVYRQKLDDGRTVEARAFEIRYEVSSRTISLNGQAELIQNSSVVKGDSIVYNMEKEQLMAKGDGSGDGRVTTVFSTETIDAIKQDKKPKKPTPDNDDQEEPR</sequence>
<dbReference type="GO" id="GO:0043165">
    <property type="term" value="P:Gram-negative-bacterium-type cell outer membrane assembly"/>
    <property type="evidence" value="ECO:0007669"/>
    <property type="project" value="UniProtKB-UniRule"/>
</dbReference>
<dbReference type="RefSeq" id="WP_073320236.1">
    <property type="nucleotide sequence ID" value="NZ_FQWD01000002.1"/>
</dbReference>
<evidence type="ECO:0000256" key="4">
    <source>
        <dbReference type="HAMAP-Rule" id="MF_01914"/>
    </source>
</evidence>
<feature type="chain" id="PRO_5013416392" description="Lipopolysaccharide export system protein LptA" evidence="4">
    <location>
        <begin position="24"/>
        <end position="189"/>
    </location>
</feature>
<comment type="subcellular location">
    <subcellularLocation>
        <location evidence="4">Periplasm</location>
    </subcellularLocation>
</comment>
<dbReference type="GO" id="GO:0001530">
    <property type="term" value="F:lipopolysaccharide binding"/>
    <property type="evidence" value="ECO:0007669"/>
    <property type="project" value="InterPro"/>
</dbReference>
<evidence type="ECO:0000256" key="5">
    <source>
        <dbReference type="SAM" id="MobiDB-lite"/>
    </source>
</evidence>
<dbReference type="EMBL" id="FQWD01000002">
    <property type="protein sequence ID" value="SHG17143.1"/>
    <property type="molecule type" value="Genomic_DNA"/>
</dbReference>
<evidence type="ECO:0000256" key="1">
    <source>
        <dbReference type="ARBA" id="ARBA00022448"/>
    </source>
</evidence>
<dbReference type="Gene3D" id="2.60.450.10">
    <property type="entry name" value="Lipopolysaccharide (LPS) transport protein A like domain"/>
    <property type="match status" value="1"/>
</dbReference>
<accession>A0A1M5HMG4</accession>
<dbReference type="Proteomes" id="UP000184520">
    <property type="component" value="Unassembled WGS sequence"/>
</dbReference>
<evidence type="ECO:0000256" key="3">
    <source>
        <dbReference type="ARBA" id="ARBA00022764"/>
    </source>
</evidence>
<keyword evidence="3 4" id="KW-0574">Periplasm</keyword>
<dbReference type="HAMAP" id="MF_01914">
    <property type="entry name" value="LPS_assembly_LptA"/>
    <property type="match status" value="1"/>
</dbReference>
<feature type="region of interest" description="Disordered" evidence="5">
    <location>
        <begin position="165"/>
        <end position="189"/>
    </location>
</feature>
<keyword evidence="8" id="KW-1185">Reference proteome</keyword>
<gene>
    <name evidence="4" type="primary">lptA</name>
    <name evidence="7" type="ORF">SAMN05216361_1535</name>
</gene>
<dbReference type="InterPro" id="IPR014340">
    <property type="entry name" value="LptA"/>
</dbReference>
<protein>
    <recommendedName>
        <fullName evidence="4">Lipopolysaccharide export system protein LptA</fullName>
    </recommendedName>
</protein>
<dbReference type="PANTHER" id="PTHR36504:SF1">
    <property type="entry name" value="LIPOPOLYSACCHARIDE EXPORT SYSTEM PROTEIN LPTA"/>
    <property type="match status" value="1"/>
</dbReference>
<dbReference type="GO" id="GO:0015920">
    <property type="term" value="P:lipopolysaccharide transport"/>
    <property type="evidence" value="ECO:0007669"/>
    <property type="project" value="UniProtKB-UniRule"/>
</dbReference>
<comment type="similarity">
    <text evidence="4">Belongs to the LptA family.</text>
</comment>
<comment type="function">
    <text evidence="4">Involved in the assembly of lipopolysaccharide (LPS). Required for the translocation of LPS from the inner membrane to the outer membrane. May form a bridge between the inner membrane and the outer membrane, via interactions with LptC and LptD, thereby facilitating LPS transfer across the periplasm.</text>
</comment>
<dbReference type="GO" id="GO:0017089">
    <property type="term" value="F:glycolipid transfer activity"/>
    <property type="evidence" value="ECO:0007669"/>
    <property type="project" value="TreeGrafter"/>
</dbReference>
<dbReference type="STRING" id="634436.SAMN05216361_1535"/>
<name>A0A1M5HMG4_9ALTE</name>
<keyword evidence="1 4" id="KW-0813">Transport</keyword>
<dbReference type="InterPro" id="IPR052037">
    <property type="entry name" value="LPS_export_LptA"/>
</dbReference>
<dbReference type="GO" id="GO:0030288">
    <property type="term" value="C:outer membrane-bounded periplasmic space"/>
    <property type="evidence" value="ECO:0007669"/>
    <property type="project" value="TreeGrafter"/>
</dbReference>
<evidence type="ECO:0000313" key="7">
    <source>
        <dbReference type="EMBL" id="SHG17143.1"/>
    </source>
</evidence>
<dbReference type="Pfam" id="PF03968">
    <property type="entry name" value="LptD_N"/>
    <property type="match status" value="1"/>
</dbReference>
<evidence type="ECO:0000259" key="6">
    <source>
        <dbReference type="Pfam" id="PF03968"/>
    </source>
</evidence>
<proteinExistence type="inferred from homology"/>
<comment type="subunit">
    <text evidence="4">Component of the lipopolysaccharide transport and assembly complex.</text>
</comment>
<dbReference type="GO" id="GO:0009279">
    <property type="term" value="C:cell outer membrane"/>
    <property type="evidence" value="ECO:0007669"/>
    <property type="project" value="TreeGrafter"/>
</dbReference>
<dbReference type="NCBIfam" id="TIGR03002">
    <property type="entry name" value="outer_YhbN_LptA"/>
    <property type="match status" value="1"/>
</dbReference>
<reference evidence="8" key="1">
    <citation type="submission" date="2016-11" db="EMBL/GenBank/DDBJ databases">
        <authorList>
            <person name="Varghese N."/>
            <person name="Submissions S."/>
        </authorList>
    </citation>
    <scope>NUCLEOTIDE SEQUENCE [LARGE SCALE GENOMIC DNA]</scope>
    <source>
        <strain evidence="8">CGMCC 1.8995</strain>
    </source>
</reference>
<evidence type="ECO:0000313" key="8">
    <source>
        <dbReference type="Proteomes" id="UP000184520"/>
    </source>
</evidence>
<organism evidence="7 8">
    <name type="scientific">Marisediminitalea aggregata</name>
    <dbReference type="NCBI Taxonomy" id="634436"/>
    <lineage>
        <taxon>Bacteria</taxon>
        <taxon>Pseudomonadati</taxon>
        <taxon>Pseudomonadota</taxon>
        <taxon>Gammaproteobacteria</taxon>
        <taxon>Alteromonadales</taxon>
        <taxon>Alteromonadaceae</taxon>
        <taxon>Marisediminitalea</taxon>
    </lineage>
</organism>
<feature type="domain" description="Organic solvent tolerance-like N-terminal" evidence="6">
    <location>
        <begin position="34"/>
        <end position="143"/>
    </location>
</feature>
<keyword evidence="2 4" id="KW-0732">Signal</keyword>
<evidence type="ECO:0000256" key="2">
    <source>
        <dbReference type="ARBA" id="ARBA00022729"/>
    </source>
</evidence>
<dbReference type="OrthoDB" id="5599500at2"/>